<keyword evidence="1" id="KW-0238">DNA-binding</keyword>
<dbReference type="SMART" id="SM00966">
    <property type="entry name" value="SpoVT_AbrB"/>
    <property type="match status" value="1"/>
</dbReference>
<dbReference type="PROSITE" id="PS51740">
    <property type="entry name" value="SPOVT_ABRB"/>
    <property type="match status" value="1"/>
</dbReference>
<accession>A0A0G1RJR6</accession>
<dbReference type="Gene3D" id="2.10.260.10">
    <property type="match status" value="1"/>
</dbReference>
<feature type="domain" description="SpoVT-AbrB" evidence="2">
    <location>
        <begin position="10"/>
        <end position="55"/>
    </location>
</feature>
<comment type="caution">
    <text evidence="3">The sequence shown here is derived from an EMBL/GenBank/DDBJ whole genome shotgun (WGS) entry which is preliminary data.</text>
</comment>
<dbReference type="InterPro" id="IPR037914">
    <property type="entry name" value="SpoVT-AbrB_sf"/>
</dbReference>
<reference evidence="3 4" key="1">
    <citation type="journal article" date="2015" name="Nature">
        <title>rRNA introns, odd ribosomes, and small enigmatic genomes across a large radiation of phyla.</title>
        <authorList>
            <person name="Brown C.T."/>
            <person name="Hug L.A."/>
            <person name="Thomas B.C."/>
            <person name="Sharon I."/>
            <person name="Castelle C.J."/>
            <person name="Singh A."/>
            <person name="Wilkins M.J."/>
            <person name="Williams K.H."/>
            <person name="Banfield J.F."/>
        </authorList>
    </citation>
    <scope>NUCLEOTIDE SEQUENCE [LARGE SCALE GENOMIC DNA]</scope>
</reference>
<evidence type="ECO:0000256" key="1">
    <source>
        <dbReference type="PROSITE-ProRule" id="PRU01076"/>
    </source>
</evidence>
<evidence type="ECO:0000313" key="4">
    <source>
        <dbReference type="Proteomes" id="UP000034307"/>
    </source>
</evidence>
<dbReference type="InterPro" id="IPR007159">
    <property type="entry name" value="SpoVT-AbrB_dom"/>
</dbReference>
<protein>
    <recommendedName>
        <fullName evidence="2">SpoVT-AbrB domain-containing protein</fullName>
    </recommendedName>
</protein>
<dbReference type="GO" id="GO:0003677">
    <property type="term" value="F:DNA binding"/>
    <property type="evidence" value="ECO:0007669"/>
    <property type="project" value="UniProtKB-UniRule"/>
</dbReference>
<sequence length="91" mass="10294">MLQPISSPNTQWSKILTKGLITLPKPWRDDLGLKEGQLAKVKKVGRSIVIEPTDQPDYELYSDAEIQTMLLADALPPKLAAKAKFYWKDIK</sequence>
<dbReference type="STRING" id="1618358.UX80_C0019G0014"/>
<gene>
    <name evidence="3" type="ORF">UX80_C0019G0014</name>
</gene>
<dbReference type="AlphaFoldDB" id="A0A0G1RJR6"/>
<proteinExistence type="predicted"/>
<dbReference type="Proteomes" id="UP000034307">
    <property type="component" value="Unassembled WGS sequence"/>
</dbReference>
<name>A0A0G1RJR6_9BACT</name>
<dbReference type="Pfam" id="PF04014">
    <property type="entry name" value="MazE_antitoxin"/>
    <property type="match status" value="1"/>
</dbReference>
<organism evidence="3 4">
    <name type="scientific">Candidatus Amesbacteria bacterium GW2011_GWA2_47_11b</name>
    <dbReference type="NCBI Taxonomy" id="1618358"/>
    <lineage>
        <taxon>Bacteria</taxon>
        <taxon>Candidatus Amesiibacteriota</taxon>
    </lineage>
</organism>
<dbReference type="NCBIfam" id="TIGR01439">
    <property type="entry name" value="lp_hng_hel_AbrB"/>
    <property type="match status" value="1"/>
</dbReference>
<evidence type="ECO:0000313" key="3">
    <source>
        <dbReference type="EMBL" id="KKU57322.1"/>
    </source>
</evidence>
<dbReference type="SUPFAM" id="SSF89447">
    <property type="entry name" value="AbrB/MazE/MraZ-like"/>
    <property type="match status" value="1"/>
</dbReference>
<dbReference type="EMBL" id="LCNO01000019">
    <property type="protein sequence ID" value="KKU57322.1"/>
    <property type="molecule type" value="Genomic_DNA"/>
</dbReference>
<evidence type="ECO:0000259" key="2">
    <source>
        <dbReference type="PROSITE" id="PS51740"/>
    </source>
</evidence>